<dbReference type="OrthoDB" id="63533at2759"/>
<comment type="caution">
    <text evidence="3">The sequence shown here is derived from an EMBL/GenBank/DDBJ whole genome shotgun (WGS) entry which is preliminary data.</text>
</comment>
<dbReference type="NCBIfam" id="TIGR00231">
    <property type="entry name" value="small_GTP"/>
    <property type="match status" value="1"/>
</dbReference>
<dbReference type="SMART" id="SM00173">
    <property type="entry name" value="RAS"/>
    <property type="match status" value="1"/>
</dbReference>
<sequence>MSIETPPIGLKVVLLGDAAAGKSSLLLRYTTGQFNQRLESTIGASFKSKVVTRNGKCIRLDIWDTAGQERYRSILPMYYRQAAAAILVIDVSDKQSLRVADRWIMDIRQKTEGTDCYIIMAVNKVDLPERAITPDIVADFCREKGVDSIETSALSGYQVQELFDRVCDNCMETEISETKQENVIHCSPKPEVKPSKCC</sequence>
<dbReference type="PROSITE" id="PS51421">
    <property type="entry name" value="RAS"/>
    <property type="match status" value="1"/>
</dbReference>
<dbReference type="SMART" id="SM00174">
    <property type="entry name" value="RHO"/>
    <property type="match status" value="1"/>
</dbReference>
<evidence type="ECO:0000256" key="2">
    <source>
        <dbReference type="ARBA" id="ARBA00023134"/>
    </source>
</evidence>
<dbReference type="AlphaFoldDB" id="A0A196SEM4"/>
<dbReference type="InterPro" id="IPR050227">
    <property type="entry name" value="Rab"/>
</dbReference>
<gene>
    <name evidence="3" type="ORF">AV274_2792</name>
</gene>
<dbReference type="CDD" id="cd00154">
    <property type="entry name" value="Rab"/>
    <property type="match status" value="1"/>
</dbReference>
<dbReference type="Proteomes" id="UP000078348">
    <property type="component" value="Unassembled WGS sequence"/>
</dbReference>
<keyword evidence="2" id="KW-0342">GTP-binding</keyword>
<accession>A0A196SEM4</accession>
<protein>
    <submittedName>
        <fullName evidence="3">Rab5</fullName>
    </submittedName>
</protein>
<evidence type="ECO:0000313" key="3">
    <source>
        <dbReference type="EMBL" id="OAO15453.1"/>
    </source>
</evidence>
<dbReference type="PROSITE" id="PS51419">
    <property type="entry name" value="RAB"/>
    <property type="match status" value="1"/>
</dbReference>
<evidence type="ECO:0000256" key="1">
    <source>
        <dbReference type="ARBA" id="ARBA00022741"/>
    </source>
</evidence>
<dbReference type="PRINTS" id="PR00449">
    <property type="entry name" value="RASTRNSFRMNG"/>
</dbReference>
<dbReference type="Gene3D" id="3.40.50.300">
    <property type="entry name" value="P-loop containing nucleotide triphosphate hydrolases"/>
    <property type="match status" value="1"/>
</dbReference>
<organism evidence="3 4">
    <name type="scientific">Blastocystis sp. subtype 1 (strain ATCC 50177 / NandII)</name>
    <dbReference type="NCBI Taxonomy" id="478820"/>
    <lineage>
        <taxon>Eukaryota</taxon>
        <taxon>Sar</taxon>
        <taxon>Stramenopiles</taxon>
        <taxon>Bigyra</taxon>
        <taxon>Opalozoa</taxon>
        <taxon>Opalinata</taxon>
        <taxon>Blastocystidae</taxon>
        <taxon>Blastocystis</taxon>
    </lineage>
</organism>
<dbReference type="SUPFAM" id="SSF52540">
    <property type="entry name" value="P-loop containing nucleoside triphosphate hydrolases"/>
    <property type="match status" value="1"/>
</dbReference>
<dbReference type="GO" id="GO:0003924">
    <property type="term" value="F:GTPase activity"/>
    <property type="evidence" value="ECO:0007669"/>
    <property type="project" value="InterPro"/>
</dbReference>
<dbReference type="EMBL" id="LXWW01000139">
    <property type="protein sequence ID" value="OAO15453.1"/>
    <property type="molecule type" value="Genomic_DNA"/>
</dbReference>
<reference evidence="3 4" key="1">
    <citation type="submission" date="2016-05" db="EMBL/GenBank/DDBJ databases">
        <title>Nuclear genome of Blastocystis sp. subtype 1 NandII.</title>
        <authorList>
            <person name="Gentekaki E."/>
            <person name="Curtis B."/>
            <person name="Stairs C."/>
            <person name="Eme L."/>
            <person name="Herman E."/>
            <person name="Klimes V."/>
            <person name="Arias M.C."/>
            <person name="Elias M."/>
            <person name="Hilliou F."/>
            <person name="Klute M."/>
            <person name="Malik S.-B."/>
            <person name="Pightling A."/>
            <person name="Rachubinski R."/>
            <person name="Salas D."/>
            <person name="Schlacht A."/>
            <person name="Suga H."/>
            <person name="Archibald J."/>
            <person name="Ball S.G."/>
            <person name="Clark G."/>
            <person name="Dacks J."/>
            <person name="Van Der Giezen M."/>
            <person name="Tsaousis A."/>
            <person name="Roger A."/>
        </authorList>
    </citation>
    <scope>NUCLEOTIDE SEQUENCE [LARGE SCALE GENOMIC DNA]</scope>
    <source>
        <strain evidence="4">ATCC 50177 / NandII</strain>
    </source>
</reference>
<dbReference type="FunFam" id="3.40.50.300:FF:000808">
    <property type="entry name" value="Small GTP-binding protein, putative"/>
    <property type="match status" value="1"/>
</dbReference>
<name>A0A196SEM4_BLAHN</name>
<dbReference type="SMART" id="SM00175">
    <property type="entry name" value="RAB"/>
    <property type="match status" value="1"/>
</dbReference>
<keyword evidence="1" id="KW-0547">Nucleotide-binding</keyword>
<keyword evidence="4" id="KW-1185">Reference proteome</keyword>
<dbReference type="Pfam" id="PF00071">
    <property type="entry name" value="Ras"/>
    <property type="match status" value="1"/>
</dbReference>
<evidence type="ECO:0000313" key="4">
    <source>
        <dbReference type="Proteomes" id="UP000078348"/>
    </source>
</evidence>
<dbReference type="STRING" id="478820.A0A196SEM4"/>
<dbReference type="InterPro" id="IPR027417">
    <property type="entry name" value="P-loop_NTPase"/>
</dbReference>
<dbReference type="GO" id="GO:0005525">
    <property type="term" value="F:GTP binding"/>
    <property type="evidence" value="ECO:0007669"/>
    <property type="project" value="UniProtKB-KW"/>
</dbReference>
<dbReference type="InterPro" id="IPR005225">
    <property type="entry name" value="Small_GTP-bd"/>
</dbReference>
<dbReference type="SMART" id="SM00176">
    <property type="entry name" value="RAN"/>
    <property type="match status" value="1"/>
</dbReference>
<dbReference type="SMART" id="SM00177">
    <property type="entry name" value="ARF"/>
    <property type="match status" value="1"/>
</dbReference>
<dbReference type="PANTHER" id="PTHR47977">
    <property type="entry name" value="RAS-RELATED PROTEIN RAB"/>
    <property type="match status" value="1"/>
</dbReference>
<dbReference type="InterPro" id="IPR001806">
    <property type="entry name" value="Small_GTPase"/>
</dbReference>
<proteinExistence type="predicted"/>